<dbReference type="Pfam" id="PF07977">
    <property type="entry name" value="FabA"/>
    <property type="match status" value="1"/>
</dbReference>
<evidence type="ECO:0000313" key="11">
    <source>
        <dbReference type="EMBL" id="KZL93064.1"/>
    </source>
</evidence>
<proteinExistence type="inferred from homology"/>
<evidence type="ECO:0000256" key="5">
    <source>
        <dbReference type="ARBA" id="ARBA00022516"/>
    </source>
</evidence>
<dbReference type="NCBIfam" id="TIGR01750">
    <property type="entry name" value="fabZ"/>
    <property type="match status" value="1"/>
</dbReference>
<evidence type="ECO:0000256" key="8">
    <source>
        <dbReference type="ARBA" id="ARBA00023239"/>
    </source>
</evidence>
<dbReference type="Gene3D" id="3.10.129.10">
    <property type="entry name" value="Hotdog Thioesterase"/>
    <property type="match status" value="1"/>
</dbReference>
<comment type="similarity">
    <text evidence="3 10">Belongs to the thioester dehydratase family. FabZ subfamily.</text>
</comment>
<dbReference type="PANTHER" id="PTHR30272:SF1">
    <property type="entry name" value="3-HYDROXYACYL-[ACYL-CARRIER-PROTEIN] DEHYDRATASE"/>
    <property type="match status" value="1"/>
</dbReference>
<comment type="caution">
    <text evidence="11">The sequence shown here is derived from an EMBL/GenBank/DDBJ whole genome shotgun (WGS) entry which is preliminary data.</text>
</comment>
<organism evidence="11 12">
    <name type="scientific">Clostridium magnum DSM 2767</name>
    <dbReference type="NCBI Taxonomy" id="1121326"/>
    <lineage>
        <taxon>Bacteria</taxon>
        <taxon>Bacillati</taxon>
        <taxon>Bacillota</taxon>
        <taxon>Clostridia</taxon>
        <taxon>Eubacteriales</taxon>
        <taxon>Clostridiaceae</taxon>
        <taxon>Clostridium</taxon>
    </lineage>
</organism>
<dbReference type="RefSeq" id="WP_066616350.1">
    <property type="nucleotide sequence ID" value="NZ_FQXL01000034.1"/>
</dbReference>
<dbReference type="AlphaFoldDB" id="A0A162TU14"/>
<dbReference type="FunFam" id="3.10.129.10:FF:000001">
    <property type="entry name" value="3-hydroxyacyl-[acyl-carrier-protein] dehydratase FabZ"/>
    <property type="match status" value="1"/>
</dbReference>
<dbReference type="GO" id="GO:0009245">
    <property type="term" value="P:lipid A biosynthetic process"/>
    <property type="evidence" value="ECO:0007669"/>
    <property type="project" value="UniProtKB-UniRule"/>
</dbReference>
<comment type="function">
    <text evidence="9 10">Involved in unsaturated fatty acids biosynthesis. Catalyzes the dehydration of short chain beta-hydroxyacyl-ACPs and long chain saturated and unsaturated beta-hydroxyacyl-ACPs.</text>
</comment>
<dbReference type="PANTHER" id="PTHR30272">
    <property type="entry name" value="3-HYDROXYACYL-[ACYL-CARRIER-PROTEIN] DEHYDRATASE"/>
    <property type="match status" value="1"/>
</dbReference>
<dbReference type="GO" id="GO:0005737">
    <property type="term" value="C:cytoplasm"/>
    <property type="evidence" value="ECO:0007669"/>
    <property type="project" value="UniProtKB-SubCell"/>
</dbReference>
<comment type="subcellular location">
    <subcellularLocation>
        <location evidence="2 10">Cytoplasm</location>
    </subcellularLocation>
</comment>
<dbReference type="NCBIfam" id="NF000582">
    <property type="entry name" value="PRK00006.1"/>
    <property type="match status" value="1"/>
</dbReference>
<evidence type="ECO:0000256" key="7">
    <source>
        <dbReference type="ARBA" id="ARBA00023098"/>
    </source>
</evidence>
<gene>
    <name evidence="10 11" type="primary">fabZ</name>
    <name evidence="11" type="ORF">CLMAG_00680</name>
</gene>
<reference evidence="11 12" key="1">
    <citation type="submission" date="2016-04" db="EMBL/GenBank/DDBJ databases">
        <title>Genome sequence of Clostridium magnum DSM 2767.</title>
        <authorList>
            <person name="Poehlein A."/>
            <person name="Uhlig R."/>
            <person name="Fischer R."/>
            <person name="Bahl H."/>
            <person name="Daniel R."/>
        </authorList>
    </citation>
    <scope>NUCLEOTIDE SEQUENCE [LARGE SCALE GENOMIC DNA]</scope>
    <source>
        <strain evidence="11 12">DSM 2767</strain>
    </source>
</reference>
<evidence type="ECO:0000256" key="2">
    <source>
        <dbReference type="ARBA" id="ARBA00004496"/>
    </source>
</evidence>
<keyword evidence="12" id="KW-1185">Reference proteome</keyword>
<sequence length="151" mass="16839">MENTEFTVNFGVKEIQKIIPHRYPFLLIDKVTYMEPGKKAIAYKNVTMNEYFFQGHFPEEPVMPGVLIIEALAQAGAVAILSQENFKGKIAFFGGINKAKFRKKVLPGDTLRLEVEIVKIKGPAGIGNAVAYVDDKKVAEAEIMFMIGDKN</sequence>
<dbReference type="GO" id="GO:0016020">
    <property type="term" value="C:membrane"/>
    <property type="evidence" value="ECO:0007669"/>
    <property type="project" value="GOC"/>
</dbReference>
<dbReference type="Proteomes" id="UP000076603">
    <property type="component" value="Unassembled WGS sequence"/>
</dbReference>
<dbReference type="EC" id="4.2.1.59" evidence="10"/>
<dbReference type="PATRIC" id="fig|1121326.3.peg.55"/>
<dbReference type="HAMAP" id="MF_00406">
    <property type="entry name" value="FabZ"/>
    <property type="match status" value="1"/>
</dbReference>
<dbReference type="InterPro" id="IPR013114">
    <property type="entry name" value="FabA_FabZ"/>
</dbReference>
<evidence type="ECO:0000256" key="4">
    <source>
        <dbReference type="ARBA" id="ARBA00022490"/>
    </source>
</evidence>
<evidence type="ECO:0000256" key="10">
    <source>
        <dbReference type="HAMAP-Rule" id="MF_00406"/>
    </source>
</evidence>
<dbReference type="InterPro" id="IPR029069">
    <property type="entry name" value="HotDog_dom_sf"/>
</dbReference>
<dbReference type="SUPFAM" id="SSF54637">
    <property type="entry name" value="Thioesterase/thiol ester dehydrase-isomerase"/>
    <property type="match status" value="1"/>
</dbReference>
<evidence type="ECO:0000256" key="1">
    <source>
        <dbReference type="ARBA" id="ARBA00001055"/>
    </source>
</evidence>
<name>A0A162TU14_9CLOT</name>
<feature type="active site" evidence="10">
    <location>
        <position position="56"/>
    </location>
</feature>
<comment type="catalytic activity">
    <reaction evidence="1 10">
        <text>a (3R)-hydroxyacyl-[ACP] = a (2E)-enoyl-[ACP] + H2O</text>
        <dbReference type="Rhea" id="RHEA:13097"/>
        <dbReference type="Rhea" id="RHEA-COMP:9925"/>
        <dbReference type="Rhea" id="RHEA-COMP:9945"/>
        <dbReference type="ChEBI" id="CHEBI:15377"/>
        <dbReference type="ChEBI" id="CHEBI:78784"/>
        <dbReference type="ChEBI" id="CHEBI:78827"/>
        <dbReference type="EC" id="4.2.1.59"/>
    </reaction>
</comment>
<accession>A0A162TU14</accession>
<dbReference type="STRING" id="1121326.CLMAG_00680"/>
<keyword evidence="5 10" id="KW-0444">Lipid biosynthesis</keyword>
<evidence type="ECO:0000256" key="3">
    <source>
        <dbReference type="ARBA" id="ARBA00009174"/>
    </source>
</evidence>
<keyword evidence="7 10" id="KW-0443">Lipid metabolism</keyword>
<evidence type="ECO:0000256" key="9">
    <source>
        <dbReference type="ARBA" id="ARBA00025049"/>
    </source>
</evidence>
<evidence type="ECO:0000313" key="12">
    <source>
        <dbReference type="Proteomes" id="UP000076603"/>
    </source>
</evidence>
<dbReference type="GO" id="GO:0019171">
    <property type="term" value="F:(3R)-hydroxyacyl-[acyl-carrier-protein] dehydratase activity"/>
    <property type="evidence" value="ECO:0007669"/>
    <property type="project" value="UniProtKB-EC"/>
</dbReference>
<keyword evidence="4 10" id="KW-0963">Cytoplasm</keyword>
<keyword evidence="8 10" id="KW-0456">Lyase</keyword>
<evidence type="ECO:0000256" key="6">
    <source>
        <dbReference type="ARBA" id="ARBA00022556"/>
    </source>
</evidence>
<keyword evidence="6 10" id="KW-0441">Lipid A biosynthesis</keyword>
<dbReference type="CDD" id="cd01288">
    <property type="entry name" value="FabZ"/>
    <property type="match status" value="1"/>
</dbReference>
<dbReference type="OrthoDB" id="9772788at2"/>
<dbReference type="EMBL" id="LWAE01000001">
    <property type="protein sequence ID" value="KZL93064.1"/>
    <property type="molecule type" value="Genomic_DNA"/>
</dbReference>
<dbReference type="GO" id="GO:0006633">
    <property type="term" value="P:fatty acid biosynthetic process"/>
    <property type="evidence" value="ECO:0007669"/>
    <property type="project" value="UniProtKB-UniRule"/>
</dbReference>
<dbReference type="InterPro" id="IPR010084">
    <property type="entry name" value="FabZ"/>
</dbReference>
<protein>
    <recommendedName>
        <fullName evidence="10">3-hydroxyacyl-[acyl-carrier-protein] dehydratase FabZ</fullName>
        <ecNumber evidence="10">4.2.1.59</ecNumber>
    </recommendedName>
    <alternativeName>
        <fullName evidence="10">(3R)-hydroxymyristoyl-[acyl-carrier-protein] dehydratase</fullName>
        <shortName evidence="10">(3R)-hydroxymyristoyl-ACP dehydrase</shortName>
    </alternativeName>
    <alternativeName>
        <fullName evidence="10">Beta-hydroxyacyl-ACP dehydratase</fullName>
    </alternativeName>
</protein>